<dbReference type="Pfam" id="PF01208">
    <property type="entry name" value="URO-D"/>
    <property type="match status" value="1"/>
</dbReference>
<dbReference type="Gene3D" id="3.20.20.210">
    <property type="match status" value="1"/>
</dbReference>
<dbReference type="GO" id="GO:0008168">
    <property type="term" value="F:methyltransferase activity"/>
    <property type="evidence" value="ECO:0007669"/>
    <property type="project" value="UniProtKB-KW"/>
</dbReference>
<dbReference type="SUPFAM" id="SSF51726">
    <property type="entry name" value="UROD/MetE-like"/>
    <property type="match status" value="1"/>
</dbReference>
<name>A0A084JGG1_9CLOT</name>
<organism evidence="2 3">
    <name type="scientific">Clostridium sulfidigenes</name>
    <dbReference type="NCBI Taxonomy" id="318464"/>
    <lineage>
        <taxon>Bacteria</taxon>
        <taxon>Bacillati</taxon>
        <taxon>Bacillota</taxon>
        <taxon>Clostridia</taxon>
        <taxon>Eubacteriales</taxon>
        <taxon>Clostridiaceae</taxon>
        <taxon>Clostridium</taxon>
    </lineage>
</organism>
<dbReference type="PANTHER" id="PTHR47099">
    <property type="entry name" value="METHYLCOBAMIDE:COM METHYLTRANSFERASE MTBA"/>
    <property type="match status" value="1"/>
</dbReference>
<dbReference type="EMBL" id="JPMD01000005">
    <property type="protein sequence ID" value="KEZ88045.1"/>
    <property type="molecule type" value="Genomic_DNA"/>
</dbReference>
<dbReference type="STRING" id="318464.IO99_03515"/>
<sequence>MGKIIDYKCTYGNEQGISKEIIEKTNLKFPDAYKNWDSMVTLAKELKKYYKDNVCTLPFCHTVEGEALGGKVNLGDENIGPRAKEYICTTTEELLDLPKIDFSKGRISEVLKACKSLREQGENVVLNVSGPFTIMNVLIEPRVVFKTFRKNPELIREIFNKLQYEIIEFIEEAQKVGVNIISYADSSGGVNILGPKFAEQVVEMFTYPLLKKMDKIINEEIIIVLCPKTTFSLLGTDKAVWKDVSLGGPLNYEEGFIKAIGLAKFVGQTCMKNKDFQLKDGVIKTLELL</sequence>
<dbReference type="GO" id="GO:0032259">
    <property type="term" value="P:methylation"/>
    <property type="evidence" value="ECO:0007669"/>
    <property type="project" value="UniProtKB-KW"/>
</dbReference>
<evidence type="ECO:0000313" key="2">
    <source>
        <dbReference type="EMBL" id="KEZ88045.1"/>
    </source>
</evidence>
<evidence type="ECO:0000313" key="3">
    <source>
        <dbReference type="Proteomes" id="UP000028542"/>
    </source>
</evidence>
<protein>
    <submittedName>
        <fullName evidence="2">Methylcobamide:CoM methyltransferase</fullName>
    </submittedName>
</protein>
<dbReference type="AlphaFoldDB" id="A0A084JGG1"/>
<dbReference type="InterPro" id="IPR052024">
    <property type="entry name" value="Methanogen_methyltrans"/>
</dbReference>
<keyword evidence="2" id="KW-0808">Transferase</keyword>
<proteinExistence type="predicted"/>
<dbReference type="InterPro" id="IPR000257">
    <property type="entry name" value="Uroporphyrinogen_deCOase"/>
</dbReference>
<reference evidence="2 3" key="1">
    <citation type="submission" date="2014-07" db="EMBL/GenBank/DDBJ databases">
        <title>Draft genome of Clostridium sulfidigenes 113A isolated from sediments associated with methane hydrate from Krishna Godavari basin.</title>
        <authorList>
            <person name="Honkalas V.S."/>
            <person name="Dabir A.P."/>
            <person name="Arora P."/>
            <person name="Dhakephalkar P.K."/>
        </authorList>
    </citation>
    <scope>NUCLEOTIDE SEQUENCE [LARGE SCALE GENOMIC DNA]</scope>
    <source>
        <strain evidence="2 3">113A</strain>
    </source>
</reference>
<dbReference type="InterPro" id="IPR038071">
    <property type="entry name" value="UROD/MetE-like_sf"/>
</dbReference>
<dbReference type="RefSeq" id="WP_035130294.1">
    <property type="nucleotide sequence ID" value="NZ_JPMD01000005.1"/>
</dbReference>
<dbReference type="GO" id="GO:0004853">
    <property type="term" value="F:uroporphyrinogen decarboxylase activity"/>
    <property type="evidence" value="ECO:0007669"/>
    <property type="project" value="InterPro"/>
</dbReference>
<comment type="caution">
    <text evidence="2">The sequence shown here is derived from an EMBL/GenBank/DDBJ whole genome shotgun (WGS) entry which is preliminary data.</text>
</comment>
<keyword evidence="3" id="KW-1185">Reference proteome</keyword>
<gene>
    <name evidence="2" type="ORF">IO99_03515</name>
</gene>
<feature type="domain" description="Uroporphyrinogen decarboxylase (URO-D)" evidence="1">
    <location>
        <begin position="21"/>
        <end position="221"/>
    </location>
</feature>
<dbReference type="eggNOG" id="COG0407">
    <property type="taxonomic scope" value="Bacteria"/>
</dbReference>
<keyword evidence="2" id="KW-0489">Methyltransferase</keyword>
<dbReference type="Proteomes" id="UP000028542">
    <property type="component" value="Unassembled WGS sequence"/>
</dbReference>
<dbReference type="PANTHER" id="PTHR47099:SF1">
    <property type="entry name" value="METHYLCOBAMIDE:COM METHYLTRANSFERASE MTBA"/>
    <property type="match status" value="1"/>
</dbReference>
<evidence type="ECO:0000259" key="1">
    <source>
        <dbReference type="Pfam" id="PF01208"/>
    </source>
</evidence>
<dbReference type="GO" id="GO:0006779">
    <property type="term" value="P:porphyrin-containing compound biosynthetic process"/>
    <property type="evidence" value="ECO:0007669"/>
    <property type="project" value="InterPro"/>
</dbReference>
<accession>A0A084JGG1</accession>